<keyword evidence="3" id="KW-0808">Transferase</keyword>
<dbReference type="GO" id="GO:0006307">
    <property type="term" value="P:DNA alkylation repair"/>
    <property type="evidence" value="ECO:0007669"/>
    <property type="project" value="InterPro"/>
</dbReference>
<dbReference type="OrthoDB" id="277832at2759"/>
<name>A0A2T2ZX64_9PEZI</name>
<keyword evidence="4" id="KW-1185">Reference proteome</keyword>
<protein>
    <submittedName>
        <fullName evidence="3">Kinase A anchor protein</fullName>
    </submittedName>
</protein>
<proteinExistence type="predicted"/>
<dbReference type="GO" id="GO:0016301">
    <property type="term" value="F:kinase activity"/>
    <property type="evidence" value="ECO:0007669"/>
    <property type="project" value="UniProtKB-KW"/>
</dbReference>
<dbReference type="Pfam" id="PF10469">
    <property type="entry name" value="AKAP7_NLS"/>
    <property type="match status" value="1"/>
</dbReference>
<evidence type="ECO:0000313" key="3">
    <source>
        <dbReference type="EMBL" id="PSR78814.1"/>
    </source>
</evidence>
<dbReference type="Gene3D" id="3.90.1140.10">
    <property type="entry name" value="Cyclic phosphodiesterase"/>
    <property type="match status" value="1"/>
</dbReference>
<dbReference type="InterPro" id="IPR009210">
    <property type="entry name" value="ASCC1"/>
</dbReference>
<accession>A0A2T2ZX64</accession>
<feature type="non-terminal residue" evidence="3">
    <location>
        <position position="301"/>
    </location>
</feature>
<dbReference type="PANTHER" id="PTHR13360">
    <property type="entry name" value="ACTIVATING SIGNAL COINTEGRATOR 1 COMPLEX SUBUNIT 1"/>
    <property type="match status" value="1"/>
</dbReference>
<feature type="non-terminal residue" evidence="3">
    <location>
        <position position="1"/>
    </location>
</feature>
<dbReference type="InterPro" id="IPR019510">
    <property type="entry name" value="AKAP7-like_phosphoesterase"/>
</dbReference>
<evidence type="ECO:0000313" key="4">
    <source>
        <dbReference type="Proteomes" id="UP000241462"/>
    </source>
</evidence>
<feature type="region of interest" description="Disordered" evidence="1">
    <location>
        <begin position="85"/>
        <end position="109"/>
    </location>
</feature>
<feature type="compositionally biased region" description="Polar residues" evidence="1">
    <location>
        <begin position="85"/>
        <end position="103"/>
    </location>
</feature>
<keyword evidence="3" id="KW-0418">Kinase</keyword>
<dbReference type="EMBL" id="KZ678591">
    <property type="protein sequence ID" value="PSR78814.1"/>
    <property type="molecule type" value="Genomic_DNA"/>
</dbReference>
<dbReference type="AlphaFoldDB" id="A0A2T2ZX64"/>
<dbReference type="GO" id="GO:0005634">
    <property type="term" value="C:nucleus"/>
    <property type="evidence" value="ECO:0007669"/>
    <property type="project" value="TreeGrafter"/>
</dbReference>
<reference evidence="3 4" key="1">
    <citation type="journal article" date="2018" name="Mycol. Prog.">
        <title>Coniella lustricola, a new species from submerged detritus.</title>
        <authorList>
            <person name="Raudabaugh D.B."/>
            <person name="Iturriaga T."/>
            <person name="Carver A."/>
            <person name="Mondo S."/>
            <person name="Pangilinan J."/>
            <person name="Lipzen A."/>
            <person name="He G."/>
            <person name="Amirebrahimi M."/>
            <person name="Grigoriev I.V."/>
            <person name="Miller A.N."/>
        </authorList>
    </citation>
    <scope>NUCLEOTIDE SEQUENCE [LARGE SCALE GENOMIC DNA]</scope>
    <source>
        <strain evidence="3 4">B22-T-1</strain>
    </source>
</reference>
<dbReference type="GO" id="GO:0006355">
    <property type="term" value="P:regulation of DNA-templated transcription"/>
    <property type="evidence" value="ECO:0007669"/>
    <property type="project" value="TreeGrafter"/>
</dbReference>
<dbReference type="PANTHER" id="PTHR13360:SF1">
    <property type="entry name" value="ACTIVATING SIGNAL COINTEGRATOR 1 COMPLEX SUBUNIT 1"/>
    <property type="match status" value="1"/>
</dbReference>
<dbReference type="STRING" id="2025994.A0A2T2ZX64"/>
<dbReference type="InParanoid" id="A0A2T2ZX64"/>
<organism evidence="3 4">
    <name type="scientific">Coniella lustricola</name>
    <dbReference type="NCBI Taxonomy" id="2025994"/>
    <lineage>
        <taxon>Eukaryota</taxon>
        <taxon>Fungi</taxon>
        <taxon>Dikarya</taxon>
        <taxon>Ascomycota</taxon>
        <taxon>Pezizomycotina</taxon>
        <taxon>Sordariomycetes</taxon>
        <taxon>Sordariomycetidae</taxon>
        <taxon>Diaporthales</taxon>
        <taxon>Schizoparmaceae</taxon>
        <taxon>Coniella</taxon>
    </lineage>
</organism>
<evidence type="ECO:0000259" key="2">
    <source>
        <dbReference type="Pfam" id="PF10469"/>
    </source>
</evidence>
<feature type="domain" description="A-kinase anchor protein 7-like phosphoesterase" evidence="2">
    <location>
        <begin position="39"/>
        <end position="299"/>
    </location>
</feature>
<dbReference type="Proteomes" id="UP000241462">
    <property type="component" value="Unassembled WGS sequence"/>
</dbReference>
<sequence length="301" mass="33073">KPKAPQPTHFLCIPLTRHASLSEPISDSITSTSTNQPPQQQLSANIARFKQDVTQPAELGGFSLVPDAVRPTGTLHLTLGMMSFPQNGNNHRHTNSQAQSSGASDIGHHEGETALGHALEVLRALKPLELMERSSRQRPVIPDTAAVVDAQQHQSLAPRLAITLQGLRPMQKRLDKTTVLYAAPTDPDGTIQAFAEAVRSSFQDAGLLVVDDRPLLLHATIVNTIYVKARNNNSDKKRGSHGKREVHTIKNVQGILDRYENQIWMQDMPLDRIAICKMGAKPISRAMLVDAAYEVEAEIEF</sequence>
<evidence type="ECO:0000256" key="1">
    <source>
        <dbReference type="SAM" id="MobiDB-lite"/>
    </source>
</evidence>
<gene>
    <name evidence="3" type="ORF">BD289DRAFT_349537</name>
</gene>